<evidence type="ECO:0000313" key="3">
    <source>
        <dbReference type="Proteomes" id="UP001597534"/>
    </source>
</evidence>
<keyword evidence="3" id="KW-1185">Reference proteome</keyword>
<evidence type="ECO:0000313" key="2">
    <source>
        <dbReference type="EMBL" id="MFD2891582.1"/>
    </source>
</evidence>
<accession>A0ABW5YLE1</accession>
<keyword evidence="1" id="KW-0732">Signal</keyword>
<evidence type="ECO:0000256" key="1">
    <source>
        <dbReference type="SAM" id="SignalP"/>
    </source>
</evidence>
<organism evidence="2 3">
    <name type="scientific">Flavobacterium chuncheonense</name>
    <dbReference type="NCBI Taxonomy" id="2026653"/>
    <lineage>
        <taxon>Bacteria</taxon>
        <taxon>Pseudomonadati</taxon>
        <taxon>Bacteroidota</taxon>
        <taxon>Flavobacteriia</taxon>
        <taxon>Flavobacteriales</taxon>
        <taxon>Flavobacteriaceae</taxon>
        <taxon>Flavobacterium</taxon>
    </lineage>
</organism>
<dbReference type="RefSeq" id="WP_379811163.1">
    <property type="nucleotide sequence ID" value="NZ_JBHUPC010000012.1"/>
</dbReference>
<feature type="chain" id="PRO_5047463293" evidence="1">
    <location>
        <begin position="19"/>
        <end position="109"/>
    </location>
</feature>
<proteinExistence type="predicted"/>
<reference evidence="3" key="1">
    <citation type="journal article" date="2019" name="Int. J. Syst. Evol. Microbiol.">
        <title>The Global Catalogue of Microorganisms (GCM) 10K type strain sequencing project: providing services to taxonomists for standard genome sequencing and annotation.</title>
        <authorList>
            <consortium name="The Broad Institute Genomics Platform"/>
            <consortium name="The Broad Institute Genome Sequencing Center for Infectious Disease"/>
            <person name="Wu L."/>
            <person name="Ma J."/>
        </authorList>
    </citation>
    <scope>NUCLEOTIDE SEQUENCE [LARGE SCALE GENOMIC DNA]</scope>
    <source>
        <strain evidence="3">KCTC 22671</strain>
    </source>
</reference>
<feature type="signal peptide" evidence="1">
    <location>
        <begin position="1"/>
        <end position="18"/>
    </location>
</feature>
<dbReference type="EMBL" id="JBHUPC010000012">
    <property type="protein sequence ID" value="MFD2891582.1"/>
    <property type="molecule type" value="Genomic_DNA"/>
</dbReference>
<comment type="caution">
    <text evidence="2">The sequence shown here is derived from an EMBL/GenBank/DDBJ whole genome shotgun (WGS) entry which is preliminary data.</text>
</comment>
<protein>
    <submittedName>
        <fullName evidence="2">Uncharacterized protein</fullName>
    </submittedName>
</protein>
<dbReference type="Proteomes" id="UP001597534">
    <property type="component" value="Unassembled WGS sequence"/>
</dbReference>
<sequence>MEKIILFLFLIYCGMTYAQNETASPKTIYLLGGFASTITEADIAFAKEFNITYSEFGCVVPPNIKKYEKLNWKVFDALNVNFGNNWQSKMKTNAMGFDTWKRNQRNQKK</sequence>
<gene>
    <name evidence="2" type="ORF">ACFS5J_06085</name>
</gene>
<name>A0ABW5YLE1_9FLAO</name>